<protein>
    <submittedName>
        <fullName evidence="1">Uncharacterized protein</fullName>
    </submittedName>
</protein>
<accession>A0ACC2DS29</accession>
<comment type="caution">
    <text evidence="1">The sequence shown here is derived from an EMBL/GenBank/DDBJ whole genome shotgun (WGS) entry which is preliminary data.</text>
</comment>
<gene>
    <name evidence="1" type="ORF">O6H91_05G108900</name>
</gene>
<dbReference type="Proteomes" id="UP001162992">
    <property type="component" value="Chromosome 5"/>
</dbReference>
<organism evidence="1 2">
    <name type="scientific">Diphasiastrum complanatum</name>
    <name type="common">Issler's clubmoss</name>
    <name type="synonym">Lycopodium complanatum</name>
    <dbReference type="NCBI Taxonomy" id="34168"/>
    <lineage>
        <taxon>Eukaryota</taxon>
        <taxon>Viridiplantae</taxon>
        <taxon>Streptophyta</taxon>
        <taxon>Embryophyta</taxon>
        <taxon>Tracheophyta</taxon>
        <taxon>Lycopodiopsida</taxon>
        <taxon>Lycopodiales</taxon>
        <taxon>Lycopodiaceae</taxon>
        <taxon>Lycopodioideae</taxon>
        <taxon>Diphasiastrum</taxon>
    </lineage>
</organism>
<proteinExistence type="predicted"/>
<dbReference type="EMBL" id="CM055096">
    <property type="protein sequence ID" value="KAJ7557019.1"/>
    <property type="molecule type" value="Genomic_DNA"/>
</dbReference>
<keyword evidence="2" id="KW-1185">Reference proteome</keyword>
<evidence type="ECO:0000313" key="1">
    <source>
        <dbReference type="EMBL" id="KAJ7557019.1"/>
    </source>
</evidence>
<name>A0ACC2DS29_DIPCM</name>
<reference evidence="2" key="1">
    <citation type="journal article" date="2024" name="Proc. Natl. Acad. Sci. U.S.A.">
        <title>Extraordinary preservation of gene collinearity over three hundred million years revealed in homosporous lycophytes.</title>
        <authorList>
            <person name="Li C."/>
            <person name="Wickell D."/>
            <person name="Kuo L.Y."/>
            <person name="Chen X."/>
            <person name="Nie B."/>
            <person name="Liao X."/>
            <person name="Peng D."/>
            <person name="Ji J."/>
            <person name="Jenkins J."/>
            <person name="Williams M."/>
            <person name="Shu S."/>
            <person name="Plott C."/>
            <person name="Barry K."/>
            <person name="Rajasekar S."/>
            <person name="Grimwood J."/>
            <person name="Han X."/>
            <person name="Sun S."/>
            <person name="Hou Z."/>
            <person name="He W."/>
            <person name="Dai G."/>
            <person name="Sun C."/>
            <person name="Schmutz J."/>
            <person name="Leebens-Mack J.H."/>
            <person name="Li F.W."/>
            <person name="Wang L."/>
        </authorList>
    </citation>
    <scope>NUCLEOTIDE SEQUENCE [LARGE SCALE GENOMIC DNA]</scope>
    <source>
        <strain evidence="2">cv. PW_Plant_1</strain>
    </source>
</reference>
<sequence>MLFSFLLRCVCDADVHCLFYFSSILSHYQVTVQKWALRYSMTTGYLFHRVARSIHSGSEEYSFEQMRKNRYEESFFCCEDDRFALDMLLESIAITGKRVGEMIENILDLTRPESQFSLDEHLSAMNLRCIEMLYGDHGLEVILASVRNTQSG</sequence>
<evidence type="ECO:0000313" key="2">
    <source>
        <dbReference type="Proteomes" id="UP001162992"/>
    </source>
</evidence>